<evidence type="ECO:0000313" key="2">
    <source>
        <dbReference type="Proteomes" id="UP000005512"/>
    </source>
</evidence>
<dbReference type="STRING" id="500637.PROVRUST_04976"/>
<keyword evidence="2" id="KW-1185">Reference proteome</keyword>
<dbReference type="AlphaFoldDB" id="D1NZ06"/>
<protein>
    <submittedName>
        <fullName evidence="1">Uncharacterized protein</fullName>
    </submittedName>
</protein>
<dbReference type="HOGENOM" id="CLU_3315346_0_0_6"/>
<accession>D1NZ06</accession>
<dbReference type="Proteomes" id="UP000005512">
    <property type="component" value="Unassembled WGS sequence"/>
</dbReference>
<name>D1NZ06_9GAMM</name>
<sequence length="39" mass="4619">MCDDENKKLVNQGSDDLRELHVMFERAPNDEEKKPDNEE</sequence>
<proteinExistence type="predicted"/>
<reference evidence="1" key="1">
    <citation type="submission" date="2009-12" db="EMBL/GenBank/DDBJ databases">
        <authorList>
            <person name="Weinstock G."/>
            <person name="Sodergren E."/>
            <person name="Clifton S."/>
            <person name="Fulton L."/>
            <person name="Fulton B."/>
            <person name="Courtney L."/>
            <person name="Fronick C."/>
            <person name="Harrison M."/>
            <person name="Strong C."/>
            <person name="Farmer C."/>
            <person name="Delahaunty K."/>
            <person name="Markovic C."/>
            <person name="Hall O."/>
            <person name="Minx P."/>
            <person name="Tomlinson C."/>
            <person name="Mitreva M."/>
            <person name="Nelson J."/>
            <person name="Hou S."/>
            <person name="Wollam A."/>
            <person name="Pepin K.H."/>
            <person name="Johnson M."/>
            <person name="Bhonagiri V."/>
            <person name="Nash W.E."/>
            <person name="Warren W."/>
            <person name="Chinwalla A."/>
            <person name="Mardis E.R."/>
            <person name="Wilson R.K."/>
        </authorList>
    </citation>
    <scope>NUCLEOTIDE SEQUENCE [LARGE SCALE GENOMIC DNA]</scope>
    <source>
        <strain evidence="1">DSM 4541</strain>
    </source>
</reference>
<gene>
    <name evidence="1" type="ORF">PROVRUST_04976</name>
</gene>
<dbReference type="EMBL" id="ABXV02000011">
    <property type="protein sequence ID" value="EFB73704.1"/>
    <property type="molecule type" value="Genomic_DNA"/>
</dbReference>
<evidence type="ECO:0000313" key="1">
    <source>
        <dbReference type="EMBL" id="EFB73704.1"/>
    </source>
</evidence>
<comment type="caution">
    <text evidence="1">The sequence shown here is derived from an EMBL/GenBank/DDBJ whole genome shotgun (WGS) entry which is preliminary data.</text>
</comment>
<organism evidence="1 2">
    <name type="scientific">Providencia rustigianii DSM 4541</name>
    <dbReference type="NCBI Taxonomy" id="500637"/>
    <lineage>
        <taxon>Bacteria</taxon>
        <taxon>Pseudomonadati</taxon>
        <taxon>Pseudomonadota</taxon>
        <taxon>Gammaproteobacteria</taxon>
        <taxon>Enterobacterales</taxon>
        <taxon>Morganellaceae</taxon>
        <taxon>Providencia</taxon>
    </lineage>
</organism>